<name>X0YM87_9ZZZZ</name>
<sequence>DEAHIAIRELAQNPLLLTIVALVHRIDAVL</sequence>
<protein>
    <submittedName>
        <fullName evidence="1">Uncharacterized protein</fullName>
    </submittedName>
</protein>
<dbReference type="EMBL" id="BARS01059775">
    <property type="protein sequence ID" value="GAG48062.1"/>
    <property type="molecule type" value="Genomic_DNA"/>
</dbReference>
<accession>X0YM87</accession>
<comment type="caution">
    <text evidence="1">The sequence shown here is derived from an EMBL/GenBank/DDBJ whole genome shotgun (WGS) entry which is preliminary data.</text>
</comment>
<feature type="non-terminal residue" evidence="1">
    <location>
        <position position="30"/>
    </location>
</feature>
<proteinExistence type="predicted"/>
<dbReference type="AlphaFoldDB" id="X0YM87"/>
<gene>
    <name evidence="1" type="ORF">S01H1_86358</name>
</gene>
<evidence type="ECO:0000313" key="1">
    <source>
        <dbReference type="EMBL" id="GAG48062.1"/>
    </source>
</evidence>
<reference evidence="1" key="1">
    <citation type="journal article" date="2014" name="Front. Microbiol.">
        <title>High frequency of phylogenetically diverse reductive dehalogenase-homologous genes in deep subseafloor sedimentary metagenomes.</title>
        <authorList>
            <person name="Kawai M."/>
            <person name="Futagami T."/>
            <person name="Toyoda A."/>
            <person name="Takaki Y."/>
            <person name="Nishi S."/>
            <person name="Hori S."/>
            <person name="Arai W."/>
            <person name="Tsubouchi T."/>
            <person name="Morono Y."/>
            <person name="Uchiyama I."/>
            <person name="Ito T."/>
            <person name="Fujiyama A."/>
            <person name="Inagaki F."/>
            <person name="Takami H."/>
        </authorList>
    </citation>
    <scope>NUCLEOTIDE SEQUENCE</scope>
    <source>
        <strain evidence="1">Expedition CK06-06</strain>
    </source>
</reference>
<organism evidence="1">
    <name type="scientific">marine sediment metagenome</name>
    <dbReference type="NCBI Taxonomy" id="412755"/>
    <lineage>
        <taxon>unclassified sequences</taxon>
        <taxon>metagenomes</taxon>
        <taxon>ecological metagenomes</taxon>
    </lineage>
</organism>
<feature type="non-terminal residue" evidence="1">
    <location>
        <position position="1"/>
    </location>
</feature>